<dbReference type="GO" id="GO:0000981">
    <property type="term" value="F:DNA-binding transcription factor activity, RNA polymerase II-specific"/>
    <property type="evidence" value="ECO:0007669"/>
    <property type="project" value="InterPro"/>
</dbReference>
<keyword evidence="3" id="KW-0805">Transcription regulation</keyword>
<dbReference type="SMART" id="SM00066">
    <property type="entry name" value="GAL4"/>
    <property type="match status" value="1"/>
</dbReference>
<feature type="compositionally biased region" description="Basic and acidic residues" evidence="6">
    <location>
        <begin position="106"/>
        <end position="121"/>
    </location>
</feature>
<dbReference type="InterPro" id="IPR036864">
    <property type="entry name" value="Zn2-C6_fun-type_DNA-bd_sf"/>
</dbReference>
<feature type="region of interest" description="Disordered" evidence="6">
    <location>
        <begin position="84"/>
        <end position="161"/>
    </location>
</feature>
<evidence type="ECO:0000259" key="7">
    <source>
        <dbReference type="PROSITE" id="PS50048"/>
    </source>
</evidence>
<dbReference type="PROSITE" id="PS50048">
    <property type="entry name" value="ZN2_CY6_FUNGAL_2"/>
    <property type="match status" value="1"/>
</dbReference>
<dbReference type="PROSITE" id="PS00463">
    <property type="entry name" value="ZN2_CY6_FUNGAL_1"/>
    <property type="match status" value="1"/>
</dbReference>
<dbReference type="InterPro" id="IPR050815">
    <property type="entry name" value="TF_fung"/>
</dbReference>
<keyword evidence="2" id="KW-0479">Metal-binding</keyword>
<evidence type="ECO:0000256" key="2">
    <source>
        <dbReference type="ARBA" id="ARBA00022723"/>
    </source>
</evidence>
<keyword evidence="5" id="KW-0539">Nucleus</keyword>
<dbReference type="Pfam" id="PF00172">
    <property type="entry name" value="Zn_clus"/>
    <property type="match status" value="1"/>
</dbReference>
<dbReference type="EMBL" id="ML977557">
    <property type="protein sequence ID" value="KAF2007162.1"/>
    <property type="molecule type" value="Genomic_DNA"/>
</dbReference>
<keyword evidence="9" id="KW-1185">Reference proteome</keyword>
<organism evidence="8 9">
    <name type="scientific">Amniculicola lignicola CBS 123094</name>
    <dbReference type="NCBI Taxonomy" id="1392246"/>
    <lineage>
        <taxon>Eukaryota</taxon>
        <taxon>Fungi</taxon>
        <taxon>Dikarya</taxon>
        <taxon>Ascomycota</taxon>
        <taxon>Pezizomycotina</taxon>
        <taxon>Dothideomycetes</taxon>
        <taxon>Pleosporomycetidae</taxon>
        <taxon>Pleosporales</taxon>
        <taxon>Amniculicolaceae</taxon>
        <taxon>Amniculicola</taxon>
    </lineage>
</organism>
<dbReference type="AlphaFoldDB" id="A0A6A5WZM8"/>
<dbReference type="PANTHER" id="PTHR47338:SF23">
    <property type="entry name" value="ZN(II)2CYS6 TRANSCRIPTION FACTOR (EUROFUNG)"/>
    <property type="match status" value="1"/>
</dbReference>
<dbReference type="CDD" id="cd00067">
    <property type="entry name" value="GAL4"/>
    <property type="match status" value="1"/>
</dbReference>
<dbReference type="SUPFAM" id="SSF57701">
    <property type="entry name" value="Zn2/Cys6 DNA-binding domain"/>
    <property type="match status" value="1"/>
</dbReference>
<feature type="domain" description="Zn(2)-C6 fungal-type" evidence="7">
    <location>
        <begin position="20"/>
        <end position="50"/>
    </location>
</feature>
<evidence type="ECO:0000256" key="3">
    <source>
        <dbReference type="ARBA" id="ARBA00023015"/>
    </source>
</evidence>
<evidence type="ECO:0000313" key="8">
    <source>
        <dbReference type="EMBL" id="KAF2007162.1"/>
    </source>
</evidence>
<evidence type="ECO:0000256" key="1">
    <source>
        <dbReference type="ARBA" id="ARBA00004123"/>
    </source>
</evidence>
<evidence type="ECO:0000256" key="6">
    <source>
        <dbReference type="SAM" id="MobiDB-lite"/>
    </source>
</evidence>
<dbReference type="GO" id="GO:0005634">
    <property type="term" value="C:nucleus"/>
    <property type="evidence" value="ECO:0007669"/>
    <property type="project" value="UniProtKB-SubCell"/>
</dbReference>
<protein>
    <recommendedName>
        <fullName evidence="7">Zn(2)-C6 fungal-type domain-containing protein</fullName>
    </recommendedName>
</protein>
<proteinExistence type="predicted"/>
<dbReference type="Pfam" id="PF04082">
    <property type="entry name" value="Fungal_trans"/>
    <property type="match status" value="1"/>
</dbReference>
<evidence type="ECO:0000256" key="4">
    <source>
        <dbReference type="ARBA" id="ARBA00023163"/>
    </source>
</evidence>
<name>A0A6A5WZM8_9PLEO</name>
<dbReference type="Proteomes" id="UP000799779">
    <property type="component" value="Unassembled WGS sequence"/>
</dbReference>
<reference evidence="8" key="1">
    <citation type="journal article" date="2020" name="Stud. Mycol.">
        <title>101 Dothideomycetes genomes: a test case for predicting lifestyles and emergence of pathogens.</title>
        <authorList>
            <person name="Haridas S."/>
            <person name="Albert R."/>
            <person name="Binder M."/>
            <person name="Bloem J."/>
            <person name="Labutti K."/>
            <person name="Salamov A."/>
            <person name="Andreopoulos B."/>
            <person name="Baker S."/>
            <person name="Barry K."/>
            <person name="Bills G."/>
            <person name="Bluhm B."/>
            <person name="Cannon C."/>
            <person name="Castanera R."/>
            <person name="Culley D."/>
            <person name="Daum C."/>
            <person name="Ezra D."/>
            <person name="Gonzalez J."/>
            <person name="Henrissat B."/>
            <person name="Kuo A."/>
            <person name="Liang C."/>
            <person name="Lipzen A."/>
            <person name="Lutzoni F."/>
            <person name="Magnuson J."/>
            <person name="Mondo S."/>
            <person name="Nolan M."/>
            <person name="Ohm R."/>
            <person name="Pangilinan J."/>
            <person name="Park H.-J."/>
            <person name="Ramirez L."/>
            <person name="Alfaro M."/>
            <person name="Sun H."/>
            <person name="Tritt A."/>
            <person name="Yoshinaga Y."/>
            <person name="Zwiers L.-H."/>
            <person name="Turgeon B."/>
            <person name="Goodwin S."/>
            <person name="Spatafora J."/>
            <person name="Crous P."/>
            <person name="Grigoriev I."/>
        </authorList>
    </citation>
    <scope>NUCLEOTIDE SEQUENCE</scope>
    <source>
        <strain evidence="8">CBS 123094</strain>
    </source>
</reference>
<comment type="subcellular location">
    <subcellularLocation>
        <location evidence="1">Nucleus</location>
    </subcellularLocation>
</comment>
<dbReference type="GO" id="GO:0008270">
    <property type="term" value="F:zinc ion binding"/>
    <property type="evidence" value="ECO:0007669"/>
    <property type="project" value="InterPro"/>
</dbReference>
<dbReference type="OrthoDB" id="4456959at2759"/>
<dbReference type="InterPro" id="IPR001138">
    <property type="entry name" value="Zn2Cys6_DnaBD"/>
</dbReference>
<dbReference type="Gene3D" id="4.10.240.10">
    <property type="entry name" value="Zn(2)-C6 fungal-type DNA-binding domain"/>
    <property type="match status" value="1"/>
</dbReference>
<keyword evidence="4" id="KW-0804">Transcription</keyword>
<gene>
    <name evidence="8" type="ORF">P154DRAFT_592344</name>
</gene>
<dbReference type="CDD" id="cd12148">
    <property type="entry name" value="fungal_TF_MHR"/>
    <property type="match status" value="1"/>
</dbReference>
<sequence>MSSTFANFVVGAQDDDALPACASCRKRKLKCSREHPSCSQCQRLAVHCVYSPKQKPGLKTGAVEALTKRIAFLEQIILDAQGNPRQQFDTGGRIGSARHNSSIQSEDNRDSTLQDRYDRETSTIADPTPSTGSAFETGHDVGTPRNDIENQNGARKRKRLQPNLPSLTFDLDTINFAEHLPPLPLLLKLVNYFCVSFHHWIPYLHKQRLRNSVCSNPRPKDLDLVLHALTAATLRRIDRNTVFLDEDQVDHQVRTSRFIVETFAVKDVSLQSLRALIIIVFDYLNDGQSKRAYPLIASLSRTVDYLQLTLEPSASQFGALMNPVLLVEPTTDWTELEERRRVFFVIFLLDRFCSVSTGWNTSLTSEDVHRRLPADGGYFTKQEPVTTPYFGVWSKSAAKIGKSIAHFPAQYNEEDAIVEHVQEASPSSVNGMIDASKLGAFAYCIEASELLSQVTTFFLQQRINWQEKEHAVNWLTRFKELDLRLVHWKLFLPPRWKDSNISSDTEVVDMDPNLTLAHITHNTSLILLHHSIAYPPKGWNNYVALPKECSVQTCEHAAVSTAYIVEKFLTHTRIDFVNVQFAFCTFVAAKALLYVHQATKKALLPEFQRLTQNLWEMSARWTGSTKDNTANSSSCNRSEEASVDQAGLYALQLEYLYECGQHDPRYQFNLYDHSCRKVDSTASTSPAQSTTLNHIPGALIRNRRSSARHSRTMSYPPPIQQGVHTTPPTALYGNAIQSPIPYLPPSAQSPGGGHLEPQSAPAHILSHPQNTYPMTNTSPQTFGGNNGTLQQHPQDQSLLNLSDAFNDTQFLGLDRVITFEDANFYMPGDQFRWQ</sequence>
<dbReference type="InterPro" id="IPR007219">
    <property type="entry name" value="XnlR_reg_dom"/>
</dbReference>
<evidence type="ECO:0000256" key="5">
    <source>
        <dbReference type="ARBA" id="ARBA00023242"/>
    </source>
</evidence>
<feature type="compositionally biased region" description="Polar residues" evidence="6">
    <location>
        <begin position="767"/>
        <end position="793"/>
    </location>
</feature>
<dbReference type="GO" id="GO:0003677">
    <property type="term" value="F:DNA binding"/>
    <property type="evidence" value="ECO:0007669"/>
    <property type="project" value="InterPro"/>
</dbReference>
<dbReference type="GO" id="GO:0006351">
    <property type="term" value="P:DNA-templated transcription"/>
    <property type="evidence" value="ECO:0007669"/>
    <property type="project" value="InterPro"/>
</dbReference>
<feature type="region of interest" description="Disordered" evidence="6">
    <location>
        <begin position="744"/>
        <end position="793"/>
    </location>
</feature>
<dbReference type="PANTHER" id="PTHR47338">
    <property type="entry name" value="ZN(II)2CYS6 TRANSCRIPTION FACTOR (EUROFUNG)-RELATED"/>
    <property type="match status" value="1"/>
</dbReference>
<evidence type="ECO:0000313" key="9">
    <source>
        <dbReference type="Proteomes" id="UP000799779"/>
    </source>
</evidence>
<feature type="compositionally biased region" description="Polar residues" evidence="6">
    <location>
        <begin position="122"/>
        <end position="134"/>
    </location>
</feature>
<accession>A0A6A5WZM8</accession>